<feature type="compositionally biased region" description="Low complexity" evidence="1">
    <location>
        <begin position="54"/>
        <end position="65"/>
    </location>
</feature>
<comment type="caution">
    <text evidence="2">The sequence shown here is derived from an EMBL/GenBank/DDBJ whole genome shotgun (WGS) entry which is preliminary data.</text>
</comment>
<name>A0A918LTQ7_9ACTN</name>
<evidence type="ECO:0000313" key="2">
    <source>
        <dbReference type="EMBL" id="GGT51937.1"/>
    </source>
</evidence>
<reference evidence="2" key="1">
    <citation type="journal article" date="2014" name="Int. J. Syst. Evol. Microbiol.">
        <title>Complete genome sequence of Corynebacterium casei LMG S-19264T (=DSM 44701T), isolated from a smear-ripened cheese.</title>
        <authorList>
            <consortium name="US DOE Joint Genome Institute (JGI-PGF)"/>
            <person name="Walter F."/>
            <person name="Albersmeier A."/>
            <person name="Kalinowski J."/>
            <person name="Ruckert C."/>
        </authorList>
    </citation>
    <scope>NUCLEOTIDE SEQUENCE</scope>
    <source>
        <strain evidence="2">JCM 4125</strain>
    </source>
</reference>
<evidence type="ECO:0000256" key="1">
    <source>
        <dbReference type="SAM" id="MobiDB-lite"/>
    </source>
</evidence>
<feature type="region of interest" description="Disordered" evidence="1">
    <location>
        <begin position="52"/>
        <end position="71"/>
    </location>
</feature>
<protein>
    <submittedName>
        <fullName evidence="2">Uncharacterized protein</fullName>
    </submittedName>
</protein>
<sequence>MQRQMCQRQEMEAAKPQTRSGQEQGEYVGENHGTAESVPQPGHGAGVHALIVIRPGTAGRGTPRGSQDAFR</sequence>
<accession>A0A918LTQ7</accession>
<organism evidence="2 3">
    <name type="scientific">Streptomyces phaeofaciens</name>
    <dbReference type="NCBI Taxonomy" id="68254"/>
    <lineage>
        <taxon>Bacteria</taxon>
        <taxon>Bacillati</taxon>
        <taxon>Actinomycetota</taxon>
        <taxon>Actinomycetes</taxon>
        <taxon>Kitasatosporales</taxon>
        <taxon>Streptomycetaceae</taxon>
        <taxon>Streptomyces</taxon>
    </lineage>
</organism>
<proteinExistence type="predicted"/>
<dbReference type="Proteomes" id="UP000646776">
    <property type="component" value="Unassembled WGS sequence"/>
</dbReference>
<dbReference type="AlphaFoldDB" id="A0A918LTQ7"/>
<feature type="region of interest" description="Disordered" evidence="1">
    <location>
        <begin position="1"/>
        <end position="44"/>
    </location>
</feature>
<reference evidence="2" key="2">
    <citation type="submission" date="2020-09" db="EMBL/GenBank/DDBJ databases">
        <authorList>
            <person name="Sun Q."/>
            <person name="Ohkuma M."/>
        </authorList>
    </citation>
    <scope>NUCLEOTIDE SEQUENCE</scope>
    <source>
        <strain evidence="2">JCM 4125</strain>
    </source>
</reference>
<dbReference type="EMBL" id="BMSA01000007">
    <property type="protein sequence ID" value="GGT51937.1"/>
    <property type="molecule type" value="Genomic_DNA"/>
</dbReference>
<evidence type="ECO:0000313" key="3">
    <source>
        <dbReference type="Proteomes" id="UP000646776"/>
    </source>
</evidence>
<gene>
    <name evidence="2" type="ORF">GCM10010226_31390</name>
</gene>
<keyword evidence="3" id="KW-1185">Reference proteome</keyword>